<keyword evidence="3" id="KW-1185">Reference proteome</keyword>
<dbReference type="EMBL" id="KE345104">
    <property type="protein sequence ID" value="EXB93839.1"/>
    <property type="molecule type" value="Genomic_DNA"/>
</dbReference>
<keyword evidence="1" id="KW-0472">Membrane</keyword>
<feature type="transmembrane region" description="Helical" evidence="1">
    <location>
        <begin position="39"/>
        <end position="57"/>
    </location>
</feature>
<sequence length="70" mass="7782">MSVRVSDFSPAPKNLLLLQSSAPVSAIAKKKKKKKKKKVLGIIMIISLESGIPYVIWDKDNLVDVYNGRI</sequence>
<keyword evidence="1" id="KW-0812">Transmembrane</keyword>
<protein>
    <submittedName>
        <fullName evidence="2">Uncharacterized protein</fullName>
    </submittedName>
</protein>
<evidence type="ECO:0000313" key="3">
    <source>
        <dbReference type="Proteomes" id="UP000030645"/>
    </source>
</evidence>
<dbReference type="AlphaFoldDB" id="W9RJ91"/>
<evidence type="ECO:0000313" key="2">
    <source>
        <dbReference type="EMBL" id="EXB93839.1"/>
    </source>
</evidence>
<keyword evidence="1" id="KW-1133">Transmembrane helix</keyword>
<evidence type="ECO:0000256" key="1">
    <source>
        <dbReference type="SAM" id="Phobius"/>
    </source>
</evidence>
<reference evidence="3" key="1">
    <citation type="submission" date="2013-01" db="EMBL/GenBank/DDBJ databases">
        <title>Draft Genome Sequence of a Mulberry Tree, Morus notabilis C.K. Schneid.</title>
        <authorList>
            <person name="He N."/>
            <person name="Zhao S."/>
        </authorList>
    </citation>
    <scope>NUCLEOTIDE SEQUENCE</scope>
</reference>
<proteinExistence type="predicted"/>
<organism evidence="2 3">
    <name type="scientific">Morus notabilis</name>
    <dbReference type="NCBI Taxonomy" id="981085"/>
    <lineage>
        <taxon>Eukaryota</taxon>
        <taxon>Viridiplantae</taxon>
        <taxon>Streptophyta</taxon>
        <taxon>Embryophyta</taxon>
        <taxon>Tracheophyta</taxon>
        <taxon>Spermatophyta</taxon>
        <taxon>Magnoliopsida</taxon>
        <taxon>eudicotyledons</taxon>
        <taxon>Gunneridae</taxon>
        <taxon>Pentapetalae</taxon>
        <taxon>rosids</taxon>
        <taxon>fabids</taxon>
        <taxon>Rosales</taxon>
        <taxon>Moraceae</taxon>
        <taxon>Moreae</taxon>
        <taxon>Morus</taxon>
    </lineage>
</organism>
<accession>W9RJ91</accession>
<gene>
    <name evidence="2" type="ORF">L484_004325</name>
</gene>
<name>W9RJ91_9ROSA</name>
<dbReference type="Proteomes" id="UP000030645">
    <property type="component" value="Unassembled WGS sequence"/>
</dbReference>